<keyword evidence="14" id="KW-1185">Reference proteome</keyword>
<evidence type="ECO:0000256" key="10">
    <source>
        <dbReference type="ARBA" id="ARBA00023034"/>
    </source>
</evidence>
<dbReference type="GO" id="GO:0051119">
    <property type="term" value="F:sugar transmembrane transporter activity"/>
    <property type="evidence" value="ECO:0007669"/>
    <property type="project" value="InterPro"/>
</dbReference>
<protein>
    <recommendedName>
        <fullName evidence="12">Sugar transporter SWEET</fullName>
    </recommendedName>
</protein>
<name>A0A9Q0MSW8_9DIPT</name>
<comment type="subcellular location">
    <subcellularLocation>
        <location evidence="1 12">Cell membrane</location>
        <topology evidence="1 12">Multi-pass membrane protein</topology>
    </subcellularLocation>
    <subcellularLocation>
        <location evidence="2">Golgi apparatus membrane</location>
        <topology evidence="2">Multi-pass membrane protein</topology>
    </subcellularLocation>
</comment>
<evidence type="ECO:0000256" key="12">
    <source>
        <dbReference type="RuleBase" id="RU910715"/>
    </source>
</evidence>
<dbReference type="GO" id="GO:0000139">
    <property type="term" value="C:Golgi membrane"/>
    <property type="evidence" value="ECO:0007669"/>
    <property type="project" value="UniProtKB-SubCell"/>
</dbReference>
<dbReference type="FunFam" id="1.20.1280.290:FF:000004">
    <property type="entry name" value="Sugar transporter SWEET"/>
    <property type="match status" value="1"/>
</dbReference>
<feature type="transmembrane region" description="Helical" evidence="12">
    <location>
        <begin position="133"/>
        <end position="152"/>
    </location>
</feature>
<feature type="transmembrane region" description="Helical" evidence="12">
    <location>
        <begin position="101"/>
        <end position="121"/>
    </location>
</feature>
<accession>A0A9Q0MSW8</accession>
<proteinExistence type="inferred from homology"/>
<keyword evidence="11 12" id="KW-0472">Membrane</keyword>
<feature type="transmembrane region" description="Helical" evidence="12">
    <location>
        <begin position="72"/>
        <end position="94"/>
    </location>
</feature>
<keyword evidence="8" id="KW-0677">Repeat</keyword>
<keyword evidence="7 12" id="KW-0812">Transmembrane</keyword>
<evidence type="ECO:0000256" key="9">
    <source>
        <dbReference type="ARBA" id="ARBA00022989"/>
    </source>
</evidence>
<dbReference type="Proteomes" id="UP001151699">
    <property type="component" value="Chromosome C"/>
</dbReference>
<dbReference type="PANTHER" id="PTHR10791">
    <property type="entry name" value="RAG1-ACTIVATING PROTEIN 1"/>
    <property type="match status" value="1"/>
</dbReference>
<evidence type="ECO:0000256" key="11">
    <source>
        <dbReference type="ARBA" id="ARBA00023136"/>
    </source>
</evidence>
<dbReference type="InterPro" id="IPR047664">
    <property type="entry name" value="SWEET"/>
</dbReference>
<dbReference type="GO" id="GO:0005886">
    <property type="term" value="C:plasma membrane"/>
    <property type="evidence" value="ECO:0007669"/>
    <property type="project" value="UniProtKB-SubCell"/>
</dbReference>
<dbReference type="InterPro" id="IPR004316">
    <property type="entry name" value="SWEET_rpt"/>
</dbReference>
<keyword evidence="5" id="KW-1003">Cell membrane</keyword>
<dbReference type="EMBL" id="WJQU01000004">
    <property type="protein sequence ID" value="KAJ6636495.1"/>
    <property type="molecule type" value="Genomic_DNA"/>
</dbReference>
<gene>
    <name evidence="13" type="primary">slv_2</name>
    <name evidence="13" type="ORF">Bhyg_15085</name>
</gene>
<keyword evidence="10" id="KW-0333">Golgi apparatus</keyword>
<evidence type="ECO:0000256" key="4">
    <source>
        <dbReference type="ARBA" id="ARBA00022448"/>
    </source>
</evidence>
<comment type="function">
    <text evidence="12">Mediates sugar transport across membranes.</text>
</comment>
<feature type="transmembrane region" description="Helical" evidence="12">
    <location>
        <begin position="13"/>
        <end position="34"/>
    </location>
</feature>
<comment type="caution">
    <text evidence="13">The sequence shown here is derived from an EMBL/GenBank/DDBJ whole genome shotgun (WGS) entry which is preliminary data.</text>
</comment>
<evidence type="ECO:0000256" key="7">
    <source>
        <dbReference type="ARBA" id="ARBA00022692"/>
    </source>
</evidence>
<dbReference type="Pfam" id="PF03083">
    <property type="entry name" value="MtN3_slv"/>
    <property type="match status" value="2"/>
</dbReference>
<evidence type="ECO:0000256" key="8">
    <source>
        <dbReference type="ARBA" id="ARBA00022737"/>
    </source>
</evidence>
<keyword evidence="4 12" id="KW-0813">Transport</keyword>
<dbReference type="PANTHER" id="PTHR10791:SF5">
    <property type="entry name" value="SUGAR TRANSPORTER SWEET"/>
    <property type="match status" value="1"/>
</dbReference>
<evidence type="ECO:0000256" key="1">
    <source>
        <dbReference type="ARBA" id="ARBA00004651"/>
    </source>
</evidence>
<evidence type="ECO:0000256" key="5">
    <source>
        <dbReference type="ARBA" id="ARBA00022475"/>
    </source>
</evidence>
<feature type="transmembrane region" description="Helical" evidence="12">
    <location>
        <begin position="190"/>
        <end position="212"/>
    </location>
</feature>
<comment type="similarity">
    <text evidence="3 12">Belongs to the SWEET sugar transporter family.</text>
</comment>
<evidence type="ECO:0000256" key="6">
    <source>
        <dbReference type="ARBA" id="ARBA00022597"/>
    </source>
</evidence>
<feature type="transmembrane region" description="Helical" evidence="12">
    <location>
        <begin position="164"/>
        <end position="184"/>
    </location>
</feature>
<sequence>MEQISTLLQPYKAIIGDIAGIVTALQMLSGAFLCNDIRKKGSATEFSSIPFLGGLILTVLSFKYATILNDLAMLRVNAFGLALNIIYMLVYYFYTPNENKTSVWAQVGLSGAFSAVVIGYAQYEHPDLIEFRFGIIMTVFLFALVGSPFLSLGDVIRKKSTEGLPFPIIFSGTVVSFMWFLYGLCLNNSIIVYQNVVLLIMSAIQLSLFVIYPSTPKAKTAKSKAKKTN</sequence>
<evidence type="ECO:0000256" key="2">
    <source>
        <dbReference type="ARBA" id="ARBA00004653"/>
    </source>
</evidence>
<feature type="transmembrane region" description="Helical" evidence="12">
    <location>
        <begin position="46"/>
        <end position="66"/>
    </location>
</feature>
<keyword evidence="6 12" id="KW-0762">Sugar transport</keyword>
<keyword evidence="9 12" id="KW-1133">Transmembrane helix</keyword>
<dbReference type="Gene3D" id="1.20.1280.290">
    <property type="match status" value="2"/>
</dbReference>
<evidence type="ECO:0000313" key="13">
    <source>
        <dbReference type="EMBL" id="KAJ6636495.1"/>
    </source>
</evidence>
<reference evidence="13" key="1">
    <citation type="submission" date="2022-07" db="EMBL/GenBank/DDBJ databases">
        <authorList>
            <person name="Trinca V."/>
            <person name="Uliana J.V.C."/>
            <person name="Torres T.T."/>
            <person name="Ward R.J."/>
            <person name="Monesi N."/>
        </authorList>
    </citation>
    <scope>NUCLEOTIDE SEQUENCE</scope>
    <source>
        <strain evidence="13">HSMRA1968</strain>
        <tissue evidence="13">Whole embryos</tissue>
    </source>
</reference>
<evidence type="ECO:0000313" key="14">
    <source>
        <dbReference type="Proteomes" id="UP001151699"/>
    </source>
</evidence>
<evidence type="ECO:0000256" key="3">
    <source>
        <dbReference type="ARBA" id="ARBA00007809"/>
    </source>
</evidence>
<organism evidence="13 14">
    <name type="scientific">Pseudolycoriella hygida</name>
    <dbReference type="NCBI Taxonomy" id="35572"/>
    <lineage>
        <taxon>Eukaryota</taxon>
        <taxon>Metazoa</taxon>
        <taxon>Ecdysozoa</taxon>
        <taxon>Arthropoda</taxon>
        <taxon>Hexapoda</taxon>
        <taxon>Insecta</taxon>
        <taxon>Pterygota</taxon>
        <taxon>Neoptera</taxon>
        <taxon>Endopterygota</taxon>
        <taxon>Diptera</taxon>
        <taxon>Nematocera</taxon>
        <taxon>Sciaroidea</taxon>
        <taxon>Sciaridae</taxon>
        <taxon>Pseudolycoriella</taxon>
    </lineage>
</organism>
<dbReference type="OrthoDB" id="409725at2759"/>
<dbReference type="AlphaFoldDB" id="A0A9Q0MSW8"/>